<proteinExistence type="predicted"/>
<dbReference type="FunFam" id="3.80.10.10:FF:001164">
    <property type="entry name" value="GH01279p"/>
    <property type="match status" value="1"/>
</dbReference>
<evidence type="ECO:0000256" key="1">
    <source>
        <dbReference type="ARBA" id="ARBA00022614"/>
    </source>
</evidence>
<dbReference type="PANTHER" id="PTHR24366:SF96">
    <property type="entry name" value="LEUCINE RICH REPEAT CONTAINING 53"/>
    <property type="match status" value="1"/>
</dbReference>
<keyword evidence="1" id="KW-0433">Leucine-rich repeat</keyword>
<evidence type="ECO:0000256" key="2">
    <source>
        <dbReference type="ARBA" id="ARBA00022737"/>
    </source>
</evidence>
<evidence type="ECO:0000313" key="5">
    <source>
        <dbReference type="Proteomes" id="UP000829720"/>
    </source>
</evidence>
<organism evidence="4 5">
    <name type="scientific">Albula goreensis</name>
    <dbReference type="NCBI Taxonomy" id="1534307"/>
    <lineage>
        <taxon>Eukaryota</taxon>
        <taxon>Metazoa</taxon>
        <taxon>Chordata</taxon>
        <taxon>Craniata</taxon>
        <taxon>Vertebrata</taxon>
        <taxon>Euteleostomi</taxon>
        <taxon>Actinopterygii</taxon>
        <taxon>Neopterygii</taxon>
        <taxon>Teleostei</taxon>
        <taxon>Albuliformes</taxon>
        <taxon>Albulidae</taxon>
        <taxon>Albula</taxon>
    </lineage>
</organism>
<evidence type="ECO:0000256" key="3">
    <source>
        <dbReference type="SAM" id="MobiDB-lite"/>
    </source>
</evidence>
<feature type="region of interest" description="Disordered" evidence="3">
    <location>
        <begin position="16"/>
        <end position="38"/>
    </location>
</feature>
<protein>
    <recommendedName>
        <fullName evidence="6">LRRCT domain-containing protein</fullName>
    </recommendedName>
</protein>
<reference evidence="4" key="1">
    <citation type="submission" date="2021-01" db="EMBL/GenBank/DDBJ databases">
        <authorList>
            <person name="Zahm M."/>
            <person name="Roques C."/>
            <person name="Cabau C."/>
            <person name="Klopp C."/>
            <person name="Donnadieu C."/>
            <person name="Jouanno E."/>
            <person name="Lampietro C."/>
            <person name="Louis A."/>
            <person name="Herpin A."/>
            <person name="Echchiki A."/>
            <person name="Berthelot C."/>
            <person name="Parey E."/>
            <person name="Roest-Crollius H."/>
            <person name="Braasch I."/>
            <person name="Postlethwait J."/>
            <person name="Bobe J."/>
            <person name="Montfort J."/>
            <person name="Bouchez O."/>
            <person name="Begum T."/>
            <person name="Mejri S."/>
            <person name="Adams A."/>
            <person name="Chen W.-J."/>
            <person name="Guiguen Y."/>
        </authorList>
    </citation>
    <scope>NUCLEOTIDE SEQUENCE</scope>
    <source>
        <tissue evidence="4">Blood</tissue>
    </source>
</reference>
<dbReference type="InterPro" id="IPR001611">
    <property type="entry name" value="Leu-rich_rpt"/>
</dbReference>
<dbReference type="PROSITE" id="PS51450">
    <property type="entry name" value="LRR"/>
    <property type="match status" value="4"/>
</dbReference>
<dbReference type="Proteomes" id="UP000829720">
    <property type="component" value="Unassembled WGS sequence"/>
</dbReference>
<dbReference type="OrthoDB" id="1055097at2759"/>
<dbReference type="SUPFAM" id="SSF52058">
    <property type="entry name" value="L domain-like"/>
    <property type="match status" value="1"/>
</dbReference>
<dbReference type="InterPro" id="IPR003591">
    <property type="entry name" value="Leu-rich_rpt_typical-subtyp"/>
</dbReference>
<evidence type="ECO:0000313" key="4">
    <source>
        <dbReference type="EMBL" id="KAI1892392.1"/>
    </source>
</evidence>
<keyword evidence="5" id="KW-1185">Reference proteome</keyword>
<feature type="compositionally biased region" description="Polar residues" evidence="3">
    <location>
        <begin position="17"/>
        <end position="30"/>
    </location>
</feature>
<evidence type="ECO:0008006" key="6">
    <source>
        <dbReference type="Google" id="ProtNLM"/>
    </source>
</evidence>
<dbReference type="InterPro" id="IPR032675">
    <property type="entry name" value="LRR_dom_sf"/>
</dbReference>
<dbReference type="SMART" id="SM00369">
    <property type="entry name" value="LRR_TYP"/>
    <property type="match status" value="7"/>
</dbReference>
<dbReference type="Pfam" id="PF00560">
    <property type="entry name" value="LRR_1"/>
    <property type="match status" value="1"/>
</dbReference>
<dbReference type="PANTHER" id="PTHR24366">
    <property type="entry name" value="IG(IMMUNOGLOBULIN) AND LRR(LEUCINE RICH REPEAT) DOMAINS"/>
    <property type="match status" value="1"/>
</dbReference>
<accession>A0A8T3D8K5</accession>
<dbReference type="AlphaFoldDB" id="A0A8T3D8K5"/>
<sequence>MHDSIALRAFWTDIRQESGTHSSSPAQNTEALRHGYQEPPHPNAIGQLLLLWRNRLQELPADLLSGVPHLHTLDLTGNQLQDLPAGVFSHSLLRSVVLKENRLSSADAHWFPPNSSLTWLDLSFNQLTVIPTALLQHLPHLETLHLNNNKLEKIPTGALVPLPHLQRLHLEGNKLSFLEPSSFQNFPNLTNLFLQENRLEKLSPGLFQGLPHLDVLSLEQNRLRSLPPGLLDQLPALGTSSVQGLDLSLNPWDCDSNIEYVWNWLKGHQDKAFSLEDVKCATPKSLHGRPLVKLTAEEWRRGEEGGKEQ</sequence>
<dbReference type="EMBL" id="JAERUA010000012">
    <property type="protein sequence ID" value="KAI1892392.1"/>
    <property type="molecule type" value="Genomic_DNA"/>
</dbReference>
<dbReference type="PRINTS" id="PR00019">
    <property type="entry name" value="LEURICHRPT"/>
</dbReference>
<name>A0A8T3D8K5_9TELE</name>
<keyword evidence="2" id="KW-0677">Repeat</keyword>
<comment type="caution">
    <text evidence="4">The sequence shown here is derived from an EMBL/GenBank/DDBJ whole genome shotgun (WGS) entry which is preliminary data.</text>
</comment>
<dbReference type="Gene3D" id="3.80.10.10">
    <property type="entry name" value="Ribonuclease Inhibitor"/>
    <property type="match status" value="2"/>
</dbReference>
<gene>
    <name evidence="4" type="ORF">AGOR_G00132890</name>
</gene>
<dbReference type="Pfam" id="PF13855">
    <property type="entry name" value="LRR_8"/>
    <property type="match status" value="2"/>
</dbReference>
<dbReference type="SMART" id="SM00364">
    <property type="entry name" value="LRR_BAC"/>
    <property type="match status" value="5"/>
</dbReference>